<feature type="transmembrane region" description="Helical" evidence="9">
    <location>
        <begin position="286"/>
        <end position="305"/>
    </location>
</feature>
<dbReference type="GO" id="GO:0022857">
    <property type="term" value="F:transmembrane transporter activity"/>
    <property type="evidence" value="ECO:0007669"/>
    <property type="project" value="InterPro"/>
</dbReference>
<evidence type="ECO:0000256" key="1">
    <source>
        <dbReference type="ARBA" id="ARBA00004651"/>
    </source>
</evidence>
<evidence type="ECO:0000256" key="8">
    <source>
        <dbReference type="ARBA" id="ARBA00023136"/>
    </source>
</evidence>
<comment type="similarity">
    <text evidence="2">Belongs to the major facilitator superfamily. Set transporter family.</text>
</comment>
<evidence type="ECO:0000256" key="9">
    <source>
        <dbReference type="SAM" id="Phobius"/>
    </source>
</evidence>
<feature type="domain" description="Major facilitator superfamily (MFS) profile" evidence="10">
    <location>
        <begin position="13"/>
        <end position="397"/>
    </location>
</feature>
<evidence type="ECO:0000313" key="12">
    <source>
        <dbReference type="Proteomes" id="UP000186143"/>
    </source>
</evidence>
<organism evidence="11 12">
    <name type="scientific">Xaviernesmea rhizosphaerae</name>
    <dbReference type="NCBI Taxonomy" id="1672749"/>
    <lineage>
        <taxon>Bacteria</taxon>
        <taxon>Pseudomonadati</taxon>
        <taxon>Pseudomonadota</taxon>
        <taxon>Alphaproteobacteria</taxon>
        <taxon>Hyphomicrobiales</taxon>
        <taxon>Rhizobiaceae</taxon>
        <taxon>Rhizobium/Agrobacterium group</taxon>
        <taxon>Xaviernesmea</taxon>
    </lineage>
</organism>
<dbReference type="Proteomes" id="UP000186143">
    <property type="component" value="Unassembled WGS sequence"/>
</dbReference>
<evidence type="ECO:0000256" key="7">
    <source>
        <dbReference type="ARBA" id="ARBA00022989"/>
    </source>
</evidence>
<evidence type="ECO:0000256" key="6">
    <source>
        <dbReference type="ARBA" id="ARBA00022692"/>
    </source>
</evidence>
<keyword evidence="3" id="KW-0813">Transport</keyword>
<dbReference type="EMBL" id="MKIO01000018">
    <property type="protein sequence ID" value="OLP57316.1"/>
    <property type="molecule type" value="Genomic_DNA"/>
</dbReference>
<evidence type="ECO:0000313" key="11">
    <source>
        <dbReference type="EMBL" id="OLP57316.1"/>
    </source>
</evidence>
<feature type="transmembrane region" description="Helical" evidence="9">
    <location>
        <begin position="372"/>
        <end position="393"/>
    </location>
</feature>
<dbReference type="PROSITE" id="PS50850">
    <property type="entry name" value="MFS"/>
    <property type="match status" value="1"/>
</dbReference>
<keyword evidence="5" id="KW-0762">Sugar transport</keyword>
<feature type="transmembrane region" description="Helical" evidence="9">
    <location>
        <begin position="221"/>
        <end position="245"/>
    </location>
</feature>
<evidence type="ECO:0000256" key="5">
    <source>
        <dbReference type="ARBA" id="ARBA00022597"/>
    </source>
</evidence>
<comment type="subcellular location">
    <subcellularLocation>
        <location evidence="1">Cell membrane</location>
        <topology evidence="1">Multi-pass membrane protein</topology>
    </subcellularLocation>
</comment>
<dbReference type="InterPro" id="IPR011701">
    <property type="entry name" value="MFS"/>
</dbReference>
<keyword evidence="6 9" id="KW-0812">Transmembrane</keyword>
<feature type="transmembrane region" description="Helical" evidence="9">
    <location>
        <begin position="105"/>
        <end position="125"/>
    </location>
</feature>
<feature type="transmembrane region" description="Helical" evidence="9">
    <location>
        <begin position="50"/>
        <end position="69"/>
    </location>
</feature>
<sequence length="406" mass="41744">MSLRIPDAYRNPTVRTTMLAIFAFGFSGAATGPYMSVVGIRELRLTDTQFSLLMGTASAVNVVISILVGNIADRLGDYRRMMLSVGLFGIAGYGAIYLLPAKSTFILSGLLLLPAYGALNSLLFANARAATNRMKREDVASVNAGVRAMISLSWVLVPGITGVLLTGSASMLPAYLFSTLAAIACLGLIIAFLPKVAPNDALVINHLSYWAALAHVATPRILLRVLGVSLVTSMLHVNGAVLSLIVTGPVKGGVADIGIVIGIVALLEVVFIIALAPLIRRIGAMATLALGTGLYVAYLALLGLSNAVWQVYALSLISGAGAAALISIPITYLQDLIADRPGLGSALISVNMFLGAGLGALIFGVGTSLSGYSGTAILSAVAGGGGILLLLALDGLKSRTPAHQAS</sequence>
<feature type="transmembrane region" description="Helical" evidence="9">
    <location>
        <begin position="81"/>
        <end position="99"/>
    </location>
</feature>
<dbReference type="RefSeq" id="WP_075633051.1">
    <property type="nucleotide sequence ID" value="NZ_MKIO01000018.1"/>
</dbReference>
<evidence type="ECO:0000256" key="2">
    <source>
        <dbReference type="ARBA" id="ARBA00006523"/>
    </source>
</evidence>
<evidence type="ECO:0000259" key="10">
    <source>
        <dbReference type="PROSITE" id="PS50850"/>
    </source>
</evidence>
<gene>
    <name evidence="11" type="ORF">BJF92_16040</name>
</gene>
<feature type="transmembrane region" description="Helical" evidence="9">
    <location>
        <begin position="345"/>
        <end position="366"/>
    </location>
</feature>
<dbReference type="Gene3D" id="1.20.1250.20">
    <property type="entry name" value="MFS general substrate transporter like domains"/>
    <property type="match status" value="2"/>
</dbReference>
<dbReference type="SUPFAM" id="SSF103473">
    <property type="entry name" value="MFS general substrate transporter"/>
    <property type="match status" value="1"/>
</dbReference>
<accession>A0A1Q9APM6</accession>
<dbReference type="PANTHER" id="PTHR23535:SF2">
    <property type="entry name" value="SUGAR EFFLUX TRANSPORTER A-RELATED"/>
    <property type="match status" value="1"/>
</dbReference>
<dbReference type="OrthoDB" id="1491684at2"/>
<comment type="caution">
    <text evidence="11">The sequence shown here is derived from an EMBL/GenBank/DDBJ whole genome shotgun (WGS) entry which is preliminary data.</text>
</comment>
<dbReference type="PANTHER" id="PTHR23535">
    <property type="entry name" value="SUGAR EFFLUX TRANSPORTER A-RELATED"/>
    <property type="match status" value="1"/>
</dbReference>
<keyword evidence="7 9" id="KW-1133">Transmembrane helix</keyword>
<evidence type="ECO:0000256" key="3">
    <source>
        <dbReference type="ARBA" id="ARBA00022448"/>
    </source>
</evidence>
<evidence type="ECO:0000256" key="4">
    <source>
        <dbReference type="ARBA" id="ARBA00022475"/>
    </source>
</evidence>
<name>A0A1Q9APM6_9HYPH</name>
<proteinExistence type="inferred from homology"/>
<dbReference type="STRING" id="1672749.BJF92_16040"/>
<feature type="transmembrane region" description="Helical" evidence="9">
    <location>
        <begin position="172"/>
        <end position="193"/>
    </location>
</feature>
<feature type="transmembrane region" description="Helical" evidence="9">
    <location>
        <begin position="311"/>
        <end position="333"/>
    </location>
</feature>
<reference evidence="11 12" key="1">
    <citation type="submission" date="2016-09" db="EMBL/GenBank/DDBJ databases">
        <title>Rhizobium sp. nov., a novel species isolated from the rice rhizosphere.</title>
        <authorList>
            <person name="Zhao J."/>
            <person name="Zhang X."/>
        </authorList>
    </citation>
    <scope>NUCLEOTIDE SEQUENCE [LARGE SCALE GENOMIC DNA]</scope>
    <source>
        <strain evidence="11 12">MH17</strain>
    </source>
</reference>
<feature type="transmembrane region" description="Helical" evidence="9">
    <location>
        <begin position="146"/>
        <end position="166"/>
    </location>
</feature>
<dbReference type="InterPro" id="IPR020846">
    <property type="entry name" value="MFS_dom"/>
</dbReference>
<dbReference type="Pfam" id="PF07690">
    <property type="entry name" value="MFS_1"/>
    <property type="match status" value="1"/>
</dbReference>
<dbReference type="InterPro" id="IPR036259">
    <property type="entry name" value="MFS_trans_sf"/>
</dbReference>
<keyword evidence="4" id="KW-1003">Cell membrane</keyword>
<dbReference type="GO" id="GO:0005886">
    <property type="term" value="C:plasma membrane"/>
    <property type="evidence" value="ECO:0007669"/>
    <property type="project" value="UniProtKB-SubCell"/>
</dbReference>
<protein>
    <submittedName>
        <fullName evidence="11">MFS transporter</fullName>
    </submittedName>
</protein>
<feature type="transmembrane region" description="Helical" evidence="9">
    <location>
        <begin position="257"/>
        <end position="279"/>
    </location>
</feature>
<dbReference type="AlphaFoldDB" id="A0A1Q9APM6"/>
<keyword evidence="8 9" id="KW-0472">Membrane</keyword>